<comment type="caution">
    <text evidence="2">The sequence shown here is derived from an EMBL/GenBank/DDBJ whole genome shotgun (WGS) entry which is preliminary data.</text>
</comment>
<evidence type="ECO:0000256" key="1">
    <source>
        <dbReference type="SAM" id="MobiDB-lite"/>
    </source>
</evidence>
<sequence>MFEEATGLPEDQLRVTLQPARAGQLCIVSFKTEEAAKKVMDAFHDRPYPNTKMVLNITYFRKKKIERTQSTERPTGNQNRRPPSPARSQQYGYGGPRGRPGYDMPVPPRMPFNPQHGQFMPPPGPYGMPYHPVAYPFMGPPPNFPTYGPPPNYAPNSAVPPTPPTPPAPPTPPPATPPPNKPAVKKPDPKKAATDKSVVCVRGLPATVTIDELITTFFSQELNLKQENGRPKIYLVNDDFDPEIKTMVVYLVNEELGIRTLVSWNAKMYPDTKNKLVIEYYGANNNPRHPSLAVLKASMKARETDRVLFKNLPPSADMFSLISIFHNLPVGGTKIQFANPPGFEFTVQPDGLKSCNVKFATKNMARLIATYYRTAKFPGTEQTYATELC</sequence>
<feature type="compositionally biased region" description="Polar residues" evidence="1">
    <location>
        <begin position="71"/>
        <end position="90"/>
    </location>
</feature>
<gene>
    <name evidence="2" type="ORF">MSPICULIGERA_LOCUS14615</name>
</gene>
<feature type="compositionally biased region" description="Basic and acidic residues" evidence="1">
    <location>
        <begin position="185"/>
        <end position="194"/>
    </location>
</feature>
<feature type="non-terminal residue" evidence="2">
    <location>
        <position position="1"/>
    </location>
</feature>
<reference evidence="2" key="1">
    <citation type="submission" date="2023-06" db="EMBL/GenBank/DDBJ databases">
        <authorList>
            <person name="Delattre M."/>
        </authorList>
    </citation>
    <scope>NUCLEOTIDE SEQUENCE</scope>
    <source>
        <strain evidence="2">AF72</strain>
    </source>
</reference>
<dbReference type="AlphaFoldDB" id="A0AA36CVW8"/>
<evidence type="ECO:0000313" key="2">
    <source>
        <dbReference type="EMBL" id="CAJ0576320.1"/>
    </source>
</evidence>
<feature type="region of interest" description="Disordered" evidence="1">
    <location>
        <begin position="65"/>
        <end position="120"/>
    </location>
</feature>
<feature type="compositionally biased region" description="Pro residues" evidence="1">
    <location>
        <begin position="153"/>
        <end position="181"/>
    </location>
</feature>
<dbReference type="EMBL" id="CATQJA010002643">
    <property type="protein sequence ID" value="CAJ0576320.1"/>
    <property type="molecule type" value="Genomic_DNA"/>
</dbReference>
<accession>A0AA36CVW8</accession>
<proteinExistence type="predicted"/>
<dbReference type="PRINTS" id="PR01217">
    <property type="entry name" value="PRICHEXTENSN"/>
</dbReference>
<name>A0AA36CVW8_9BILA</name>
<keyword evidence="3" id="KW-1185">Reference proteome</keyword>
<feature type="region of interest" description="Disordered" evidence="1">
    <location>
        <begin position="153"/>
        <end position="196"/>
    </location>
</feature>
<evidence type="ECO:0000313" key="3">
    <source>
        <dbReference type="Proteomes" id="UP001177023"/>
    </source>
</evidence>
<protein>
    <recommendedName>
        <fullName evidence="4">RRM domain-containing protein</fullName>
    </recommendedName>
</protein>
<evidence type="ECO:0008006" key="4">
    <source>
        <dbReference type="Google" id="ProtNLM"/>
    </source>
</evidence>
<organism evidence="2 3">
    <name type="scientific">Mesorhabditis spiculigera</name>
    <dbReference type="NCBI Taxonomy" id="96644"/>
    <lineage>
        <taxon>Eukaryota</taxon>
        <taxon>Metazoa</taxon>
        <taxon>Ecdysozoa</taxon>
        <taxon>Nematoda</taxon>
        <taxon>Chromadorea</taxon>
        <taxon>Rhabditida</taxon>
        <taxon>Rhabditina</taxon>
        <taxon>Rhabditomorpha</taxon>
        <taxon>Rhabditoidea</taxon>
        <taxon>Rhabditidae</taxon>
        <taxon>Mesorhabditinae</taxon>
        <taxon>Mesorhabditis</taxon>
    </lineage>
</organism>
<dbReference type="Proteomes" id="UP001177023">
    <property type="component" value="Unassembled WGS sequence"/>
</dbReference>